<sequence>MESVKELITLRAYYQKHYIEFCKGDSANHLDPVRQRGIEDLLRRNNFAYSDLPLLLKEVFTNKELTPGQFDHLRHKLRKVVVDKGSCNLASYASYYFVWPEYFIRGLFDGPERYKKNVISVLCSLKM</sequence>
<gene>
    <name evidence="1" type="ORF">RF11_09035</name>
</gene>
<dbReference type="AlphaFoldDB" id="A0A0C2MTQ8"/>
<name>A0A0C2MTQ8_THEKT</name>
<protein>
    <submittedName>
        <fullName evidence="1">Uncharacterized protein</fullName>
    </submittedName>
</protein>
<evidence type="ECO:0000313" key="1">
    <source>
        <dbReference type="EMBL" id="KII70701.1"/>
    </source>
</evidence>
<comment type="caution">
    <text evidence="1">The sequence shown here is derived from an EMBL/GenBank/DDBJ whole genome shotgun (WGS) entry which is preliminary data.</text>
</comment>
<dbReference type="Proteomes" id="UP000031668">
    <property type="component" value="Unassembled WGS sequence"/>
</dbReference>
<reference evidence="1 2" key="1">
    <citation type="journal article" date="2014" name="Genome Biol. Evol.">
        <title>The genome of the myxosporean Thelohanellus kitauei shows adaptations to nutrient acquisition within its fish host.</title>
        <authorList>
            <person name="Yang Y."/>
            <person name="Xiong J."/>
            <person name="Zhou Z."/>
            <person name="Huo F."/>
            <person name="Miao W."/>
            <person name="Ran C."/>
            <person name="Liu Y."/>
            <person name="Zhang J."/>
            <person name="Feng J."/>
            <person name="Wang M."/>
            <person name="Wang M."/>
            <person name="Wang L."/>
            <person name="Yao B."/>
        </authorList>
    </citation>
    <scope>NUCLEOTIDE SEQUENCE [LARGE SCALE GENOMIC DNA]</scope>
    <source>
        <strain evidence="1">Wuqing</strain>
    </source>
</reference>
<keyword evidence="2" id="KW-1185">Reference proteome</keyword>
<organism evidence="1 2">
    <name type="scientific">Thelohanellus kitauei</name>
    <name type="common">Myxosporean</name>
    <dbReference type="NCBI Taxonomy" id="669202"/>
    <lineage>
        <taxon>Eukaryota</taxon>
        <taxon>Metazoa</taxon>
        <taxon>Cnidaria</taxon>
        <taxon>Myxozoa</taxon>
        <taxon>Myxosporea</taxon>
        <taxon>Bivalvulida</taxon>
        <taxon>Platysporina</taxon>
        <taxon>Myxobolidae</taxon>
        <taxon>Thelohanellus</taxon>
    </lineage>
</organism>
<proteinExistence type="predicted"/>
<evidence type="ECO:0000313" key="2">
    <source>
        <dbReference type="Proteomes" id="UP000031668"/>
    </source>
</evidence>
<dbReference type="EMBL" id="JWZT01001987">
    <property type="protein sequence ID" value="KII70701.1"/>
    <property type="molecule type" value="Genomic_DNA"/>
</dbReference>
<accession>A0A0C2MTQ8</accession>